<evidence type="ECO:0000256" key="9">
    <source>
        <dbReference type="ARBA" id="ARBA00022692"/>
    </source>
</evidence>
<keyword evidence="8 19" id="KW-0679">Respiratory chain</keyword>
<organism evidence="22 23">
    <name type="scientific">Alsobacter ponti</name>
    <dbReference type="NCBI Taxonomy" id="2962936"/>
    <lineage>
        <taxon>Bacteria</taxon>
        <taxon>Pseudomonadati</taxon>
        <taxon>Pseudomonadota</taxon>
        <taxon>Alphaproteobacteria</taxon>
        <taxon>Hyphomicrobiales</taxon>
        <taxon>Alsobacteraceae</taxon>
        <taxon>Alsobacter</taxon>
    </lineage>
</organism>
<keyword evidence="18 19" id="KW-0472">Membrane</keyword>
<dbReference type="Pfam" id="PF14715">
    <property type="entry name" value="FixP_N"/>
    <property type="match status" value="1"/>
</dbReference>
<evidence type="ECO:0000256" key="1">
    <source>
        <dbReference type="ARBA" id="ARBA00004533"/>
    </source>
</evidence>
<dbReference type="InterPro" id="IPR038414">
    <property type="entry name" value="CcoP_N_sf"/>
</dbReference>
<keyword evidence="4 19" id="KW-0813">Transport</keyword>
<dbReference type="InterPro" id="IPR050597">
    <property type="entry name" value="Cytochrome_c_Oxidase_Subunit"/>
</dbReference>
<comment type="subcellular location">
    <subcellularLocation>
        <location evidence="1 19">Cell inner membrane</location>
    </subcellularLocation>
</comment>
<reference evidence="22 23" key="1">
    <citation type="submission" date="2022-07" db="EMBL/GenBank/DDBJ databases">
        <authorList>
            <person name="Li W.-J."/>
            <person name="Deng Q.-Q."/>
        </authorList>
    </citation>
    <scope>NUCLEOTIDE SEQUENCE [LARGE SCALE GENOMIC DNA]</scope>
    <source>
        <strain evidence="22 23">SYSU M60028</strain>
    </source>
</reference>
<dbReference type="InterPro" id="IPR032858">
    <property type="entry name" value="CcoP_N"/>
</dbReference>
<evidence type="ECO:0000256" key="16">
    <source>
        <dbReference type="ARBA" id="ARBA00023004"/>
    </source>
</evidence>
<keyword evidence="10 19" id="KW-0479">Metal-binding</keyword>
<dbReference type="InterPro" id="IPR009056">
    <property type="entry name" value="Cyt_c-like_dom"/>
</dbReference>
<evidence type="ECO:0000256" key="5">
    <source>
        <dbReference type="ARBA" id="ARBA00022475"/>
    </source>
</evidence>
<gene>
    <name evidence="22" type="primary">ccoP</name>
    <name evidence="22" type="ORF">NK718_02810</name>
</gene>
<evidence type="ECO:0000256" key="2">
    <source>
        <dbReference type="ARBA" id="ARBA00004673"/>
    </source>
</evidence>
<dbReference type="RefSeq" id="WP_254738422.1">
    <property type="nucleotide sequence ID" value="NZ_JANCLU010000002.1"/>
</dbReference>
<evidence type="ECO:0000313" key="23">
    <source>
        <dbReference type="Proteomes" id="UP001205890"/>
    </source>
</evidence>
<feature type="transmembrane region" description="Helical" evidence="20">
    <location>
        <begin position="33"/>
        <end position="50"/>
    </location>
</feature>
<sequence length="292" mass="31932">MAVEERDPHSGYLTTGHEWNGIKELNTPVPRPVYVFLLLTALFAVVYWVLMPAWPVGRTYTKGLLGVDQRTAVTSLLRDAAADRAAWTKRIETADFAEIQADPALMQTVRDTGRTLFGDNCAACHGREAQGGRGFPTLTSQSWLWGGDPADIAETIRVGINSSHKDTRTSQMPAFGRDKLLDRQQIEAVIAYVRSLSQATASQGGTAPPIEAGREVFAGNCAPCHGEDAKGIGAGAPDLTDSFWLYGGDADSLYRTLMHGRQGHMPTWEGRLTLADRRILALYLTDMRRSTP</sequence>
<keyword evidence="7 19" id="KW-0349">Heme</keyword>
<dbReference type="PANTHER" id="PTHR33751">
    <property type="entry name" value="CBB3-TYPE CYTOCHROME C OXIDASE SUBUNIT FIXP"/>
    <property type="match status" value="1"/>
</dbReference>
<keyword evidence="17 19" id="KW-0406">Ion transport</keyword>
<dbReference type="EMBL" id="JANCLU010000002">
    <property type="protein sequence ID" value="MCP8937434.1"/>
    <property type="molecule type" value="Genomic_DNA"/>
</dbReference>
<dbReference type="SUPFAM" id="SSF46626">
    <property type="entry name" value="Cytochrome c"/>
    <property type="match status" value="2"/>
</dbReference>
<dbReference type="Proteomes" id="UP001205890">
    <property type="component" value="Unassembled WGS sequence"/>
</dbReference>
<protein>
    <recommendedName>
        <fullName evidence="19">Cbb3-type cytochrome c oxidase subunit</fullName>
    </recommendedName>
</protein>
<keyword evidence="15 19" id="KW-0560">Oxidoreductase</keyword>
<comment type="caution">
    <text evidence="22">The sequence shown here is derived from an EMBL/GenBank/DDBJ whole genome shotgun (WGS) entry which is preliminary data.</text>
</comment>
<comment type="subunit">
    <text evidence="19">Component of the cbb3-type cytochrome c oxidase.</text>
</comment>
<comment type="function">
    <text evidence="19">C-type cytochrome. Part of the cbb3-type cytochrome c oxidase complex.</text>
</comment>
<evidence type="ECO:0000256" key="19">
    <source>
        <dbReference type="PIRNR" id="PIRNR000006"/>
    </source>
</evidence>
<evidence type="ECO:0000256" key="11">
    <source>
        <dbReference type="ARBA" id="ARBA00022737"/>
    </source>
</evidence>
<dbReference type="PANTHER" id="PTHR33751:SF1">
    <property type="entry name" value="CBB3-TYPE CYTOCHROME C OXIDASE SUBUNIT FIXP"/>
    <property type="match status" value="1"/>
</dbReference>
<keyword evidence="14 20" id="KW-1133">Transmembrane helix</keyword>
<dbReference type="InterPro" id="IPR004678">
    <property type="entry name" value="Cyt_c_oxidase_cbb3_su3"/>
</dbReference>
<evidence type="ECO:0000256" key="13">
    <source>
        <dbReference type="ARBA" id="ARBA00022982"/>
    </source>
</evidence>
<keyword evidence="12 19" id="KW-0375">Hydrogen ion transport</keyword>
<keyword evidence="9 20" id="KW-0812">Transmembrane</keyword>
<evidence type="ECO:0000256" key="18">
    <source>
        <dbReference type="ARBA" id="ARBA00023136"/>
    </source>
</evidence>
<dbReference type="Gene3D" id="6.10.280.130">
    <property type="match status" value="1"/>
</dbReference>
<feature type="domain" description="Cytochrome c" evidence="21">
    <location>
        <begin position="108"/>
        <end position="197"/>
    </location>
</feature>
<comment type="pathway">
    <text evidence="2 19">Energy metabolism; oxidative phosphorylation.</text>
</comment>
<evidence type="ECO:0000256" key="6">
    <source>
        <dbReference type="ARBA" id="ARBA00022519"/>
    </source>
</evidence>
<keyword evidence="11" id="KW-0677">Repeat</keyword>
<feature type="domain" description="Cytochrome c" evidence="21">
    <location>
        <begin position="208"/>
        <end position="288"/>
    </location>
</feature>
<evidence type="ECO:0000256" key="7">
    <source>
        <dbReference type="ARBA" id="ARBA00022617"/>
    </source>
</evidence>
<evidence type="ECO:0000256" key="8">
    <source>
        <dbReference type="ARBA" id="ARBA00022660"/>
    </source>
</evidence>
<evidence type="ECO:0000256" key="10">
    <source>
        <dbReference type="ARBA" id="ARBA00022723"/>
    </source>
</evidence>
<keyword evidence="6 19" id="KW-0997">Cell inner membrane</keyword>
<dbReference type="Pfam" id="PF13442">
    <property type="entry name" value="Cytochrome_CBB3"/>
    <property type="match status" value="1"/>
</dbReference>
<dbReference type="InterPro" id="IPR036909">
    <property type="entry name" value="Cyt_c-like_dom_sf"/>
</dbReference>
<evidence type="ECO:0000256" key="14">
    <source>
        <dbReference type="ARBA" id="ARBA00022989"/>
    </source>
</evidence>
<keyword evidence="23" id="KW-1185">Reference proteome</keyword>
<dbReference type="Gene3D" id="1.10.760.10">
    <property type="entry name" value="Cytochrome c-like domain"/>
    <property type="match status" value="2"/>
</dbReference>
<dbReference type="Pfam" id="PF00034">
    <property type="entry name" value="Cytochrom_C"/>
    <property type="match status" value="1"/>
</dbReference>
<dbReference type="NCBIfam" id="TIGR00782">
    <property type="entry name" value="ccoP"/>
    <property type="match status" value="1"/>
</dbReference>
<evidence type="ECO:0000256" key="15">
    <source>
        <dbReference type="ARBA" id="ARBA00023002"/>
    </source>
</evidence>
<keyword evidence="5 19" id="KW-1003">Cell membrane</keyword>
<dbReference type="PIRSF" id="PIRSF000006">
    <property type="entry name" value="Cbb3-Cox_fixP"/>
    <property type="match status" value="1"/>
</dbReference>
<evidence type="ECO:0000313" key="22">
    <source>
        <dbReference type="EMBL" id="MCP8937434.1"/>
    </source>
</evidence>
<evidence type="ECO:0000256" key="12">
    <source>
        <dbReference type="ARBA" id="ARBA00022781"/>
    </source>
</evidence>
<accession>A0ABT1L7T3</accession>
<evidence type="ECO:0000256" key="17">
    <source>
        <dbReference type="ARBA" id="ARBA00023065"/>
    </source>
</evidence>
<proteinExistence type="inferred from homology"/>
<comment type="similarity">
    <text evidence="3 19">Belongs to the CcoP / FixP family.</text>
</comment>
<name>A0ABT1L7T3_9HYPH</name>
<evidence type="ECO:0000256" key="3">
    <source>
        <dbReference type="ARBA" id="ARBA00006113"/>
    </source>
</evidence>
<evidence type="ECO:0000256" key="4">
    <source>
        <dbReference type="ARBA" id="ARBA00022448"/>
    </source>
</evidence>
<comment type="cofactor">
    <cofactor evidence="19">
        <name>heme c</name>
        <dbReference type="ChEBI" id="CHEBI:61717"/>
    </cofactor>
    <text evidence="19">Binds 2 heme C groups per subunit.</text>
</comment>
<keyword evidence="16 19" id="KW-0408">Iron</keyword>
<dbReference type="PROSITE" id="PS51007">
    <property type="entry name" value="CYTC"/>
    <property type="match status" value="2"/>
</dbReference>
<evidence type="ECO:0000259" key="21">
    <source>
        <dbReference type="PROSITE" id="PS51007"/>
    </source>
</evidence>
<evidence type="ECO:0000256" key="20">
    <source>
        <dbReference type="SAM" id="Phobius"/>
    </source>
</evidence>
<keyword evidence="13 19" id="KW-0249">Electron transport</keyword>